<dbReference type="AlphaFoldDB" id="A0A8J8T4N7"/>
<sequence>MYYNDATLSPFGLQICKFQRLQGINKIYCELPLRFHFIHFNLLAVVIKCLPHQMLLWWQFGRLLHLLKRIRTS</sequence>
<keyword evidence="2" id="KW-1185">Reference proteome</keyword>
<evidence type="ECO:0000313" key="2">
    <source>
        <dbReference type="Proteomes" id="UP000785679"/>
    </source>
</evidence>
<dbReference type="EMBL" id="RRYP01005246">
    <property type="protein sequence ID" value="TNV82202.1"/>
    <property type="molecule type" value="Genomic_DNA"/>
</dbReference>
<protein>
    <submittedName>
        <fullName evidence="1">Uncharacterized protein</fullName>
    </submittedName>
</protein>
<organism evidence="1 2">
    <name type="scientific">Halteria grandinella</name>
    <dbReference type="NCBI Taxonomy" id="5974"/>
    <lineage>
        <taxon>Eukaryota</taxon>
        <taxon>Sar</taxon>
        <taxon>Alveolata</taxon>
        <taxon>Ciliophora</taxon>
        <taxon>Intramacronucleata</taxon>
        <taxon>Spirotrichea</taxon>
        <taxon>Stichotrichia</taxon>
        <taxon>Sporadotrichida</taxon>
        <taxon>Halteriidae</taxon>
        <taxon>Halteria</taxon>
    </lineage>
</organism>
<reference evidence="1" key="1">
    <citation type="submission" date="2019-06" db="EMBL/GenBank/DDBJ databases">
        <authorList>
            <person name="Zheng W."/>
        </authorList>
    </citation>
    <scope>NUCLEOTIDE SEQUENCE</scope>
    <source>
        <strain evidence="1">QDHG01</strain>
    </source>
</reference>
<dbReference type="Proteomes" id="UP000785679">
    <property type="component" value="Unassembled WGS sequence"/>
</dbReference>
<evidence type="ECO:0000313" key="1">
    <source>
        <dbReference type="EMBL" id="TNV82202.1"/>
    </source>
</evidence>
<accession>A0A8J8T4N7</accession>
<gene>
    <name evidence="1" type="ORF">FGO68_gene15087</name>
</gene>
<comment type="caution">
    <text evidence="1">The sequence shown here is derived from an EMBL/GenBank/DDBJ whole genome shotgun (WGS) entry which is preliminary data.</text>
</comment>
<proteinExistence type="predicted"/>
<name>A0A8J8T4N7_HALGN</name>